<feature type="domain" description="TonB-dependent receptor plug" evidence="6">
    <location>
        <begin position="20"/>
        <end position="130"/>
    </location>
</feature>
<organism evidence="7 8">
    <name type="scientific">Rhizomicrobium electricum</name>
    <dbReference type="NCBI Taxonomy" id="480070"/>
    <lineage>
        <taxon>Bacteria</taxon>
        <taxon>Pseudomonadati</taxon>
        <taxon>Pseudomonadota</taxon>
        <taxon>Alphaproteobacteria</taxon>
        <taxon>Micropepsales</taxon>
        <taxon>Micropepsaceae</taxon>
        <taxon>Rhizomicrobium</taxon>
    </lineage>
</organism>
<evidence type="ECO:0000256" key="4">
    <source>
        <dbReference type="RuleBase" id="RU003357"/>
    </source>
</evidence>
<keyword evidence="4" id="KW-0798">TonB box</keyword>
<dbReference type="Pfam" id="PF00593">
    <property type="entry name" value="TonB_dep_Rec_b-barrel"/>
    <property type="match status" value="1"/>
</dbReference>
<keyword evidence="7" id="KW-0675">Receptor</keyword>
<reference evidence="8" key="1">
    <citation type="journal article" date="2019" name="Int. J. Syst. Evol. Microbiol.">
        <title>The Global Catalogue of Microorganisms (GCM) 10K type strain sequencing project: providing services to taxonomists for standard genome sequencing and annotation.</title>
        <authorList>
            <consortium name="The Broad Institute Genomics Platform"/>
            <consortium name="The Broad Institute Genome Sequencing Center for Infectious Disease"/>
            <person name="Wu L."/>
            <person name="Ma J."/>
        </authorList>
    </citation>
    <scope>NUCLEOTIDE SEQUENCE [LARGE SCALE GENOMIC DNA]</scope>
    <source>
        <strain evidence="8">JCM 15089</strain>
    </source>
</reference>
<feature type="domain" description="TonB-dependent receptor-like beta-barrel" evidence="5">
    <location>
        <begin position="394"/>
        <end position="947"/>
    </location>
</feature>
<keyword evidence="8" id="KW-1185">Reference proteome</keyword>
<comment type="subcellular location">
    <subcellularLocation>
        <location evidence="1 4">Cell outer membrane</location>
    </subcellularLocation>
</comment>
<dbReference type="InterPro" id="IPR000531">
    <property type="entry name" value="Beta-barrel_TonB"/>
</dbReference>
<evidence type="ECO:0000256" key="2">
    <source>
        <dbReference type="ARBA" id="ARBA00023136"/>
    </source>
</evidence>
<comment type="similarity">
    <text evidence="4">Belongs to the TonB-dependent receptor family.</text>
</comment>
<evidence type="ECO:0000256" key="3">
    <source>
        <dbReference type="ARBA" id="ARBA00023237"/>
    </source>
</evidence>
<evidence type="ECO:0000313" key="7">
    <source>
        <dbReference type="EMBL" id="GAA0565668.1"/>
    </source>
</evidence>
<proteinExistence type="inferred from homology"/>
<sequence>METVTVTGIRASLQSAQAIKQKSDQVVDSITAVDIGALPDRSVAEALQRVPGVQLTRTDSLRDPIRFGGTGNGVFIRGLAWVSALTNGRDTFSAANGRTLSFADISANLMAGVDVYKNPDAKMIEGGVGGIVDLRTRKPFDQDGLKIAASADVTYGALADAATPSVNVLVSDRWETKIGEFGALLSVDYQVQKNRTSSWSVGEPYGAEVTLPGGKKGYIPASTLGNETLDWRTIDWTQSRTAFDATLQYRPNEKLEITLTGIYSKAEPHEGEYKGSILLPGTYSSGYTFASDGTWTGGTLPNLEMRGNDTRVGEHHNTNADYSLNVKYTPIDALEITADLQYAESRAYTRSMSVYMNAIYNGWTSQNSSWNGVFYTVFPNAPVYNPVVNLTGHTPVMTYTDAEKANLANPKNNAFGAAMDHLENNYAHNWAGRIDATYKFPGNGLFGVVKSLEAGYRREDKVAITRQTGYNWNPLSYEPWFGGQDVMANHVKFADDASMKDHMTLRSFGSIFDNSLPDLWLVKASSLQGKDTRDSAKLLATVKGDLGSWVPYADQHSAACKGIVDYKCQAVYEASDPKSDNVSGGINHQGEITHAGYISANFAHDTFLGADVPIDGNIGVRFVATEDSVGAGYVFYPSSNGGCWVADCSGYNATNAFVGNSGAGGTVVTTAPSKNTYFNVLPSFNFRAHLSDQLQFRTGYSQAIVRPDFSFTQNYTSLVFNYDSTGGLYRADQPFTAGGGNPNLKPMKAQQYDASLEYYFSSTGSLTFAIFHKTLAGYFLTETNPETIAPNTAAGGSGAPLTFYVTRTQNGGKGSVEGFELAYQQFFDMLPGAWSGLGLQVNYTKIYNHGGGNAVQNVNEAAQVSNHSITGLPIEGMSNDSANLALLYAKYGVDFRLAYNWRSKYLMTSSAANANAPIWQENYGQLDASVFYDFLDHYKVGVQATNLMNATTVLDVGNTNYHPRYDWIDTDQKISLIFRANW</sequence>
<dbReference type="Gene3D" id="2.40.170.20">
    <property type="entry name" value="TonB-dependent receptor, beta-barrel domain"/>
    <property type="match status" value="1"/>
</dbReference>
<dbReference type="NCBIfam" id="TIGR01782">
    <property type="entry name" value="TonB-Xanth-Caul"/>
    <property type="match status" value="1"/>
</dbReference>
<dbReference type="SUPFAM" id="SSF56935">
    <property type="entry name" value="Porins"/>
    <property type="match status" value="1"/>
</dbReference>
<protein>
    <submittedName>
        <fullName evidence="7">TonB-dependent receptor</fullName>
    </submittedName>
</protein>
<keyword evidence="2 4" id="KW-0472">Membrane</keyword>
<dbReference type="PANTHER" id="PTHR40980:SF3">
    <property type="entry name" value="TONB-DEPENDENT RECEPTOR-LIKE BETA-BARREL DOMAIN-CONTAINING PROTEIN"/>
    <property type="match status" value="1"/>
</dbReference>
<evidence type="ECO:0000259" key="5">
    <source>
        <dbReference type="Pfam" id="PF00593"/>
    </source>
</evidence>
<evidence type="ECO:0000259" key="6">
    <source>
        <dbReference type="Pfam" id="PF07715"/>
    </source>
</evidence>
<comment type="caution">
    <text evidence="7">The sequence shown here is derived from an EMBL/GenBank/DDBJ whole genome shotgun (WGS) entry which is preliminary data.</text>
</comment>
<dbReference type="InterPro" id="IPR037066">
    <property type="entry name" value="Plug_dom_sf"/>
</dbReference>
<name>A0ABP3PEQ7_9PROT</name>
<accession>A0ABP3PEQ7</accession>
<dbReference type="Pfam" id="PF07715">
    <property type="entry name" value="Plug"/>
    <property type="match status" value="1"/>
</dbReference>
<dbReference type="PANTHER" id="PTHR40980">
    <property type="entry name" value="PLUG DOMAIN-CONTAINING PROTEIN"/>
    <property type="match status" value="1"/>
</dbReference>
<evidence type="ECO:0000256" key="1">
    <source>
        <dbReference type="ARBA" id="ARBA00004442"/>
    </source>
</evidence>
<dbReference type="EMBL" id="BAAADD010000003">
    <property type="protein sequence ID" value="GAA0565668.1"/>
    <property type="molecule type" value="Genomic_DNA"/>
</dbReference>
<dbReference type="Gene3D" id="2.170.130.10">
    <property type="entry name" value="TonB-dependent receptor, plug domain"/>
    <property type="match status" value="1"/>
</dbReference>
<dbReference type="InterPro" id="IPR010104">
    <property type="entry name" value="TonB_rcpt_bac"/>
</dbReference>
<dbReference type="Proteomes" id="UP001499951">
    <property type="component" value="Unassembled WGS sequence"/>
</dbReference>
<dbReference type="InterPro" id="IPR012910">
    <property type="entry name" value="Plug_dom"/>
</dbReference>
<gene>
    <name evidence="7" type="ORF">GCM10008942_12510</name>
</gene>
<keyword evidence="3" id="KW-0998">Cell outer membrane</keyword>
<dbReference type="InterPro" id="IPR036942">
    <property type="entry name" value="Beta-barrel_TonB_sf"/>
</dbReference>
<evidence type="ECO:0000313" key="8">
    <source>
        <dbReference type="Proteomes" id="UP001499951"/>
    </source>
</evidence>